<sequence length="234" mass="25468">MDVQSSMSMLMLKSKMEGERRRVNSRPEVHITVQELLLQDSGSISFSTQEFSLQGLRVRALVEIKGTQATIAKELGQEAATRLLKKASSWVPGKKKDKKASSSKSEKATLVGKKGTVEVEDNAAQATGGDDEVLQTCTVELALNVSKEPADDKVHVKIRDLSVGENTFASPATAKKALSNHRIKAMIEAGLAKVMRHSFTKKLKKAKAAHPCRSAIRKLCCCFCKRAEALAQGM</sequence>
<feature type="region of interest" description="Disordered" evidence="1">
    <location>
        <begin position="88"/>
        <end position="111"/>
    </location>
</feature>
<evidence type="ECO:0000256" key="1">
    <source>
        <dbReference type="SAM" id="MobiDB-lite"/>
    </source>
</evidence>
<evidence type="ECO:0000313" key="2">
    <source>
        <dbReference type="EMBL" id="CAK0858771.1"/>
    </source>
</evidence>
<feature type="compositionally biased region" description="Basic and acidic residues" evidence="1">
    <location>
        <begin position="14"/>
        <end position="26"/>
    </location>
</feature>
<feature type="region of interest" description="Disordered" evidence="1">
    <location>
        <begin position="1"/>
        <end position="26"/>
    </location>
</feature>
<gene>
    <name evidence="2" type="ORF">PCOR1329_LOCUS48368</name>
</gene>
<dbReference type="EMBL" id="CAUYUJ010015838">
    <property type="protein sequence ID" value="CAK0858771.1"/>
    <property type="molecule type" value="Genomic_DNA"/>
</dbReference>
<keyword evidence="3" id="KW-1185">Reference proteome</keyword>
<reference evidence="2" key="1">
    <citation type="submission" date="2023-10" db="EMBL/GenBank/DDBJ databases">
        <authorList>
            <person name="Chen Y."/>
            <person name="Shah S."/>
            <person name="Dougan E. K."/>
            <person name="Thang M."/>
            <person name="Chan C."/>
        </authorList>
    </citation>
    <scope>NUCLEOTIDE SEQUENCE [LARGE SCALE GENOMIC DNA]</scope>
</reference>
<accession>A0ABN9UGV0</accession>
<evidence type="ECO:0000313" key="3">
    <source>
        <dbReference type="Proteomes" id="UP001189429"/>
    </source>
</evidence>
<organism evidence="2 3">
    <name type="scientific">Prorocentrum cordatum</name>
    <dbReference type="NCBI Taxonomy" id="2364126"/>
    <lineage>
        <taxon>Eukaryota</taxon>
        <taxon>Sar</taxon>
        <taxon>Alveolata</taxon>
        <taxon>Dinophyceae</taxon>
        <taxon>Prorocentrales</taxon>
        <taxon>Prorocentraceae</taxon>
        <taxon>Prorocentrum</taxon>
    </lineage>
</organism>
<feature type="compositionally biased region" description="Low complexity" evidence="1">
    <location>
        <begin position="1"/>
        <end position="13"/>
    </location>
</feature>
<name>A0ABN9UGV0_9DINO</name>
<dbReference type="Proteomes" id="UP001189429">
    <property type="component" value="Unassembled WGS sequence"/>
</dbReference>
<proteinExistence type="predicted"/>
<comment type="caution">
    <text evidence="2">The sequence shown here is derived from an EMBL/GenBank/DDBJ whole genome shotgun (WGS) entry which is preliminary data.</text>
</comment>
<protein>
    <submittedName>
        <fullName evidence="2">Uncharacterized protein</fullName>
    </submittedName>
</protein>